<dbReference type="RefSeq" id="WP_163646674.1">
    <property type="nucleotide sequence ID" value="NZ_RIGD01000048.1"/>
</dbReference>
<protein>
    <recommendedName>
        <fullName evidence="3">HK97 gp10 family phage protein</fullName>
    </recommendedName>
</protein>
<proteinExistence type="predicted"/>
<dbReference type="Pfam" id="PF04883">
    <property type="entry name" value="HK97-gp10_like"/>
    <property type="match status" value="1"/>
</dbReference>
<comment type="caution">
    <text evidence="1">The sequence shown here is derived from an EMBL/GenBank/DDBJ whole genome shotgun (WGS) entry which is preliminary data.</text>
</comment>
<reference evidence="1 2" key="1">
    <citation type="submission" date="2019-12" db="EMBL/GenBank/DDBJ databases">
        <title>Draft Genome Sequences of L. lactis strains MS22333, MS22334, MS22336, and MS22337, Isolated from Spontaneous Fermented Camel Milk in Ethiopia.</title>
        <authorList>
            <person name="Bragason E."/>
            <person name="Hansen E.B."/>
            <person name="Guya M.E."/>
            <person name="Berhe T."/>
        </authorList>
    </citation>
    <scope>NUCLEOTIDE SEQUENCE [LARGE SCALE GENOMIC DNA]</scope>
    <source>
        <strain evidence="1 2">MS22336</strain>
    </source>
</reference>
<accession>A0A6B3S325</accession>
<sequence>MGKFADFDYREVQKFIERFDGGVKDELVLREIEKEFQRVTNMAINIVKKKTPVGKSISYTGLVLEGNNLYEKQMKTKGHGQLRRGWHSGEISKSGNDLMVEIYNDVEYAIYVEKGHRQQAGRYVPVLGKRLKASWVEGVGMLEKSLDPIEQLMIRVIGKAFENALSKLFED</sequence>
<evidence type="ECO:0000313" key="2">
    <source>
        <dbReference type="Proteomes" id="UP000477402"/>
    </source>
</evidence>
<dbReference type="InterPro" id="IPR010064">
    <property type="entry name" value="HK97-gp10_tail"/>
</dbReference>
<gene>
    <name evidence="1" type="ORF">GTP08_06820</name>
</gene>
<evidence type="ECO:0000313" key="1">
    <source>
        <dbReference type="EMBL" id="NEX55403.1"/>
    </source>
</evidence>
<dbReference type="Proteomes" id="UP000477402">
    <property type="component" value="Unassembled WGS sequence"/>
</dbReference>
<dbReference type="EMBL" id="WWDJ01000047">
    <property type="protein sequence ID" value="NEX55403.1"/>
    <property type="molecule type" value="Genomic_DNA"/>
</dbReference>
<name>A0A6B3S325_9LACT</name>
<evidence type="ECO:0008006" key="3">
    <source>
        <dbReference type="Google" id="ProtNLM"/>
    </source>
</evidence>
<organism evidence="1 2">
    <name type="scientific">Lactococcus lactis</name>
    <dbReference type="NCBI Taxonomy" id="1358"/>
    <lineage>
        <taxon>Bacteria</taxon>
        <taxon>Bacillati</taxon>
        <taxon>Bacillota</taxon>
        <taxon>Bacilli</taxon>
        <taxon>Lactobacillales</taxon>
        <taxon>Streptococcaceae</taxon>
        <taxon>Lactococcus</taxon>
    </lineage>
</organism>
<dbReference type="AlphaFoldDB" id="A0A6B3S325"/>